<gene>
    <name evidence="1" type="ORF">BES34_000125</name>
</gene>
<organism evidence="1 2">
    <name type="scientific">Leptospira inadai serovar Lyme</name>
    <dbReference type="NCBI Taxonomy" id="293084"/>
    <lineage>
        <taxon>Bacteria</taxon>
        <taxon>Pseudomonadati</taxon>
        <taxon>Spirochaetota</taxon>
        <taxon>Spirochaetia</taxon>
        <taxon>Leptospirales</taxon>
        <taxon>Leptospiraceae</taxon>
        <taxon>Leptospira</taxon>
    </lineage>
</organism>
<keyword evidence="2" id="KW-1185">Reference proteome</keyword>
<accession>A0ABX4YN97</accession>
<comment type="caution">
    <text evidence="1">The sequence shown here is derived from an EMBL/GenBank/DDBJ whole genome shotgun (WGS) entry which is preliminary data.</text>
</comment>
<evidence type="ECO:0000313" key="1">
    <source>
        <dbReference type="EMBL" id="PNV76738.1"/>
    </source>
</evidence>
<protein>
    <submittedName>
        <fullName evidence="1">Uncharacterized protein</fullName>
    </submittedName>
</protein>
<name>A0ABX4YN97_9LEPT</name>
<evidence type="ECO:0000313" key="2">
    <source>
        <dbReference type="Proteomes" id="UP000094669"/>
    </source>
</evidence>
<sequence length="85" mass="10117">MQIKNKTSKFHFNPRDSVLLSAFRLEAGSKRKVFSLRFRPDILSRKENVLSRITISKSFGNFLLKFPSRFEKLRRLQRIDCKSVR</sequence>
<reference evidence="1" key="1">
    <citation type="submission" date="2018-01" db="EMBL/GenBank/DDBJ databases">
        <title>Genomic characterization of Leptospira inadai serogroup Lyme isolated from captured rat in Brazil and comparative analysis with human reference strain.</title>
        <authorList>
            <person name="Moreno L.Z."/>
            <person name="Loureiro A.P."/>
            <person name="Miraglia F."/>
            <person name="Kremer F.S."/>
            <person name="Eslabao M.R."/>
            <person name="Dellagostin O.A."/>
            <person name="Lilenbaum W."/>
            <person name="Moreno A.M."/>
        </authorList>
    </citation>
    <scope>NUCLEOTIDE SEQUENCE [LARGE SCALE GENOMIC DNA]</scope>
    <source>
        <strain evidence="1">M34/99</strain>
    </source>
</reference>
<dbReference type="Proteomes" id="UP000094669">
    <property type="component" value="Unassembled WGS sequence"/>
</dbReference>
<proteinExistence type="predicted"/>
<dbReference type="EMBL" id="MCRM02000001">
    <property type="protein sequence ID" value="PNV76738.1"/>
    <property type="molecule type" value="Genomic_DNA"/>
</dbReference>